<reference evidence="2" key="2">
    <citation type="submission" date="2021-01" db="EMBL/GenBank/DDBJ databases">
        <authorList>
            <person name="Schikora-Tamarit M.A."/>
        </authorList>
    </citation>
    <scope>NUCLEOTIDE SEQUENCE</scope>
    <source>
        <strain evidence="2">NCAIM Y.01608</strain>
    </source>
</reference>
<gene>
    <name evidence="2" type="ORF">OGATHE_005703</name>
</gene>
<feature type="compositionally biased region" description="Low complexity" evidence="1">
    <location>
        <begin position="65"/>
        <end position="75"/>
    </location>
</feature>
<accession>A0A9P8SYE8</accession>
<dbReference type="Proteomes" id="UP000788993">
    <property type="component" value="Unassembled WGS sequence"/>
</dbReference>
<dbReference type="EMBL" id="JAEUBD010001504">
    <property type="protein sequence ID" value="KAH3659658.1"/>
    <property type="molecule type" value="Genomic_DNA"/>
</dbReference>
<reference evidence="2" key="1">
    <citation type="journal article" date="2021" name="Open Biol.">
        <title>Shared evolutionary footprints suggest mitochondrial oxidative damage underlies multiple complex I losses in fungi.</title>
        <authorList>
            <person name="Schikora-Tamarit M.A."/>
            <person name="Marcet-Houben M."/>
            <person name="Nosek J."/>
            <person name="Gabaldon T."/>
        </authorList>
    </citation>
    <scope>NUCLEOTIDE SEQUENCE</scope>
    <source>
        <strain evidence="2">NCAIM Y.01608</strain>
    </source>
</reference>
<feature type="compositionally biased region" description="Low complexity" evidence="1">
    <location>
        <begin position="22"/>
        <end position="36"/>
    </location>
</feature>
<keyword evidence="3" id="KW-1185">Reference proteome</keyword>
<evidence type="ECO:0000256" key="1">
    <source>
        <dbReference type="SAM" id="MobiDB-lite"/>
    </source>
</evidence>
<evidence type="ECO:0000313" key="2">
    <source>
        <dbReference type="EMBL" id="KAH3659658.1"/>
    </source>
</evidence>
<feature type="region of interest" description="Disordered" evidence="1">
    <location>
        <begin position="225"/>
        <end position="310"/>
    </location>
</feature>
<name>A0A9P8SYE8_9ASCO</name>
<proteinExistence type="predicted"/>
<evidence type="ECO:0000313" key="3">
    <source>
        <dbReference type="Proteomes" id="UP000788993"/>
    </source>
</evidence>
<dbReference type="AlphaFoldDB" id="A0A9P8SYE8"/>
<protein>
    <submittedName>
        <fullName evidence="2">Uncharacterized protein</fullName>
    </submittedName>
</protein>
<organism evidence="2 3">
    <name type="scientific">Ogataea polymorpha</name>
    <dbReference type="NCBI Taxonomy" id="460523"/>
    <lineage>
        <taxon>Eukaryota</taxon>
        <taxon>Fungi</taxon>
        <taxon>Dikarya</taxon>
        <taxon>Ascomycota</taxon>
        <taxon>Saccharomycotina</taxon>
        <taxon>Pichiomycetes</taxon>
        <taxon>Pichiales</taxon>
        <taxon>Pichiaceae</taxon>
        <taxon>Ogataea</taxon>
    </lineage>
</organism>
<comment type="caution">
    <text evidence="2">The sequence shown here is derived from an EMBL/GenBank/DDBJ whole genome shotgun (WGS) entry which is preliminary data.</text>
</comment>
<sequence length="310" mass="34126">MSLSDSLAPHWSGRQRRRSLRVSRAVSESLLGTDTGSGSGWETSTEDADNGEYGPFAIPKRVYPSSSEVSSRRNSFNTNIKRPSMPELLSLESNSVPPSPNATPAQDSHSPKMHPDDQLDLAGVPSPNLVFKKLTLKKRMVPKAKSFKRVVIDLENELSPLDTEIQHESLIMAALKDEPHISSSQITTTMLARPSMLNQDNLKAFEIINKANELWNQRPVLRSRSNSAASTVSDMIPQPPQAAIHTPRVKRRPDNEPKASSSKRRVVSIAPSPPSPFLPPSHKNPKLAHPTTVEPESVVVAKVRGVPRDR</sequence>
<feature type="region of interest" description="Disordered" evidence="1">
    <location>
        <begin position="1"/>
        <end position="124"/>
    </location>
</feature>
<feature type="compositionally biased region" description="Polar residues" evidence="1">
    <location>
        <begin position="91"/>
        <end position="108"/>
    </location>
</feature>